<dbReference type="Pfam" id="PF07542">
    <property type="entry name" value="ATP12"/>
    <property type="match status" value="1"/>
</dbReference>
<dbReference type="Gene3D" id="1.10.3580.10">
    <property type="entry name" value="ATP12 ATPase"/>
    <property type="match status" value="1"/>
</dbReference>
<reference evidence="4 5" key="1">
    <citation type="submission" date="2020-03" db="EMBL/GenBank/DDBJ databases">
        <title>Genomic Encyclopedia of Type Strains, Phase IV (KMG-IV): sequencing the most valuable type-strain genomes for metagenomic binning, comparative biology and taxonomic classification.</title>
        <authorList>
            <person name="Goeker M."/>
        </authorList>
    </citation>
    <scope>NUCLEOTIDE SEQUENCE [LARGE SCALE GENOMIC DNA]</scope>
    <source>
        <strain evidence="4 5">DSM 27651</strain>
    </source>
</reference>
<accession>A0ABX0XPV7</accession>
<evidence type="ECO:0000256" key="3">
    <source>
        <dbReference type="ARBA" id="ARBA00023186"/>
    </source>
</evidence>
<dbReference type="EMBL" id="JAATJE010000002">
    <property type="protein sequence ID" value="NJC34700.1"/>
    <property type="molecule type" value="Genomic_DNA"/>
</dbReference>
<evidence type="ECO:0000313" key="4">
    <source>
        <dbReference type="EMBL" id="NJC34700.1"/>
    </source>
</evidence>
<evidence type="ECO:0000313" key="5">
    <source>
        <dbReference type="Proteomes" id="UP000734218"/>
    </source>
</evidence>
<dbReference type="InterPro" id="IPR042272">
    <property type="entry name" value="ATP12_ATP_synth-F1-assembly_N"/>
</dbReference>
<keyword evidence="3" id="KW-0143">Chaperone</keyword>
<evidence type="ECO:0000256" key="1">
    <source>
        <dbReference type="ARBA" id="ARBA00008231"/>
    </source>
</evidence>
<dbReference type="SUPFAM" id="SSF160909">
    <property type="entry name" value="ATP12-like"/>
    <property type="match status" value="1"/>
</dbReference>
<protein>
    <submittedName>
        <fullName evidence="4">Chaperone required for assembly of F1-ATPase</fullName>
    </submittedName>
</protein>
<name>A0ABX0XPV7_9SPHN</name>
<dbReference type="InterPro" id="IPR023335">
    <property type="entry name" value="ATP12_ortho_dom_sf"/>
</dbReference>
<comment type="similarity">
    <text evidence="1">Belongs to the ATP12 family.</text>
</comment>
<gene>
    <name evidence="4" type="ORF">GGR88_002214</name>
</gene>
<dbReference type="InterPro" id="IPR011419">
    <property type="entry name" value="ATP12_ATP_synth-F1-assembly"/>
</dbReference>
<dbReference type="PANTHER" id="PTHR21013">
    <property type="entry name" value="ATP SYNTHASE MITOCHONDRIAL F1 COMPLEX ASSEMBLY FACTOR 2/ATP12 PROTEIN, MITOCHONDRIAL PRECURSOR"/>
    <property type="match status" value="1"/>
</dbReference>
<comment type="caution">
    <text evidence="4">The sequence shown here is derived from an EMBL/GenBank/DDBJ whole genome shotgun (WGS) entry which is preliminary data.</text>
</comment>
<sequence length="230" mass="24460">MKRFWTDVAVVADPGGHAIRLDDRPVRTPGRRPLLLPTRDLADAVAAEWAAVADVIDPRAMRLTGLANAAIDIVAPDPPAFIRPLAAYADSDLLIYRADAPDSLVAAQAAAWDPPLVWAGGRFDVAFTPATGIIHRPQPPATLDRLAAALTGRPPFRLAGLSPLVTIGGSLVVALAVDEGALTADDGWAAVTVDEQWQQQRWGEDAEATAVLAARRTEWMAAARFLALLD</sequence>
<evidence type="ECO:0000256" key="2">
    <source>
        <dbReference type="ARBA" id="ARBA00022946"/>
    </source>
</evidence>
<dbReference type="RefSeq" id="WP_167954915.1">
    <property type="nucleotide sequence ID" value="NZ_JAATJE010000002.1"/>
</dbReference>
<keyword evidence="5" id="KW-1185">Reference proteome</keyword>
<dbReference type="Gene3D" id="3.30.2180.10">
    <property type="entry name" value="ATP12-like"/>
    <property type="match status" value="1"/>
</dbReference>
<proteinExistence type="inferred from homology"/>
<organism evidence="4 5">
    <name type="scientific">Sphingomonas jejuensis</name>
    <dbReference type="NCBI Taxonomy" id="904715"/>
    <lineage>
        <taxon>Bacteria</taxon>
        <taxon>Pseudomonadati</taxon>
        <taxon>Pseudomonadota</taxon>
        <taxon>Alphaproteobacteria</taxon>
        <taxon>Sphingomonadales</taxon>
        <taxon>Sphingomonadaceae</taxon>
        <taxon>Sphingomonas</taxon>
    </lineage>
</organism>
<dbReference type="Proteomes" id="UP000734218">
    <property type="component" value="Unassembled WGS sequence"/>
</dbReference>
<dbReference type="PANTHER" id="PTHR21013:SF10">
    <property type="entry name" value="ATP SYNTHASE MITOCHONDRIAL F1 COMPLEX ASSEMBLY FACTOR 2"/>
    <property type="match status" value="1"/>
</dbReference>
<keyword evidence="2" id="KW-0809">Transit peptide</keyword>